<dbReference type="EMBL" id="CP042912">
    <property type="protein sequence ID" value="QEG21108.1"/>
    <property type="molecule type" value="Genomic_DNA"/>
</dbReference>
<dbReference type="InterPro" id="IPR013766">
    <property type="entry name" value="Thioredoxin_domain"/>
</dbReference>
<accession>A0A5B9P3X7</accession>
<evidence type="ECO:0000313" key="4">
    <source>
        <dbReference type="EMBL" id="QEG21108.1"/>
    </source>
</evidence>
<dbReference type="PANTHER" id="PTHR15337:SF11">
    <property type="entry name" value="THIOREDOXIN DOMAIN-CONTAINING PROTEIN"/>
    <property type="match status" value="1"/>
</dbReference>
<feature type="compositionally biased region" description="Polar residues" evidence="2">
    <location>
        <begin position="282"/>
        <end position="291"/>
    </location>
</feature>
<keyword evidence="1" id="KW-0732">Signal</keyword>
<protein>
    <submittedName>
        <fullName evidence="4">Thiol:disulfide interchange protein</fullName>
    </submittedName>
</protein>
<feature type="domain" description="Thioredoxin" evidence="3">
    <location>
        <begin position="19"/>
        <end position="146"/>
    </location>
</feature>
<dbReference type="AlphaFoldDB" id="A0A5B9P3X7"/>
<feature type="compositionally biased region" description="Polar residues" evidence="2">
    <location>
        <begin position="199"/>
        <end position="229"/>
    </location>
</feature>
<evidence type="ECO:0000313" key="5">
    <source>
        <dbReference type="Proteomes" id="UP000322214"/>
    </source>
</evidence>
<dbReference type="Gene3D" id="3.40.30.10">
    <property type="entry name" value="Glutaredoxin"/>
    <property type="match status" value="1"/>
</dbReference>
<dbReference type="RefSeq" id="WP_075081870.1">
    <property type="nucleotide sequence ID" value="NZ_CP042912.1"/>
</dbReference>
<organism evidence="4 5">
    <name type="scientific">Mariniblastus fucicola</name>
    <dbReference type="NCBI Taxonomy" id="980251"/>
    <lineage>
        <taxon>Bacteria</taxon>
        <taxon>Pseudomonadati</taxon>
        <taxon>Planctomycetota</taxon>
        <taxon>Planctomycetia</taxon>
        <taxon>Pirellulales</taxon>
        <taxon>Pirellulaceae</taxon>
        <taxon>Mariniblastus</taxon>
    </lineage>
</organism>
<feature type="region of interest" description="Disordered" evidence="2">
    <location>
        <begin position="193"/>
        <end position="229"/>
    </location>
</feature>
<feature type="compositionally biased region" description="Low complexity" evidence="2">
    <location>
        <begin position="315"/>
        <end position="331"/>
    </location>
</feature>
<dbReference type="Pfam" id="PF13899">
    <property type="entry name" value="Thioredoxin_7"/>
    <property type="match status" value="1"/>
</dbReference>
<evidence type="ECO:0000259" key="3">
    <source>
        <dbReference type="PROSITE" id="PS51352"/>
    </source>
</evidence>
<name>A0A5B9P3X7_9BACT</name>
<evidence type="ECO:0000256" key="1">
    <source>
        <dbReference type="ARBA" id="ARBA00022729"/>
    </source>
</evidence>
<sequence length="509" mass="55719">MKISPNNFVTRIFPVVAFVMLVTFLPAMVEAQATGEIQWLSNVEKAKKIAAAQNKLVLLHFDASWCRPCKALETYVYRSSAVKNAIAENVVPVKLDADYELNLVNEYDVSMVPFDVIITPGGRVITERRSPADAENYAKMIANTSSASRMLEKEKLGPIAHQRKLVKNRTLDGQDPTAFRAEGPVIEEVGLSKDGSLLQRRQTANTNSKSETTSNPWVDQGSNANSGMLASANTNEIGVDDLERNQFLNRERQWVAPSSQTRRAKPERIVNDRYFEALADSETPQRSNTPTKPGPFSLASNSRSVTLEPAPADNGGFDLSLDDGASSASLSVPVDISSDSSGHGDFKVKPTTQGTSLNSVVEVDPSSPELIMVGSEPPKADPGKFCLKGKCPVTLITEGRWEDGDARFGIVHRNRTYIFASKEKLAVFRSNPDKYSPVLAGFDPVVYHEQGKLVEGLVENGVFMGQTPEQKVVLFRDAATRSKFQSSPKEYLQTIRQATNTAGSTSITR</sequence>
<dbReference type="InterPro" id="IPR051099">
    <property type="entry name" value="AGR/TXD"/>
</dbReference>
<reference evidence="4 5" key="1">
    <citation type="submission" date="2019-08" db="EMBL/GenBank/DDBJ databases">
        <title>Deep-cultivation of Planctomycetes and their phenomic and genomic characterization uncovers novel biology.</title>
        <authorList>
            <person name="Wiegand S."/>
            <person name="Jogler M."/>
            <person name="Boedeker C."/>
            <person name="Pinto D."/>
            <person name="Vollmers J."/>
            <person name="Rivas-Marin E."/>
            <person name="Kohn T."/>
            <person name="Peeters S.H."/>
            <person name="Heuer A."/>
            <person name="Rast P."/>
            <person name="Oberbeckmann S."/>
            <person name="Bunk B."/>
            <person name="Jeske O."/>
            <person name="Meyerdierks A."/>
            <person name="Storesund J.E."/>
            <person name="Kallscheuer N."/>
            <person name="Luecker S."/>
            <person name="Lage O.M."/>
            <person name="Pohl T."/>
            <person name="Merkel B.J."/>
            <person name="Hornburger P."/>
            <person name="Mueller R.-W."/>
            <person name="Bruemmer F."/>
            <person name="Labrenz M."/>
            <person name="Spormann A.M."/>
            <person name="Op den Camp H."/>
            <person name="Overmann J."/>
            <person name="Amann R."/>
            <person name="Jetten M.S.M."/>
            <person name="Mascher T."/>
            <person name="Medema M.H."/>
            <person name="Devos D.P."/>
            <person name="Kaster A.-K."/>
            <person name="Ovreas L."/>
            <person name="Rohde M."/>
            <person name="Galperin M.Y."/>
            <person name="Jogler C."/>
        </authorList>
    </citation>
    <scope>NUCLEOTIDE SEQUENCE [LARGE SCALE GENOMIC DNA]</scope>
    <source>
        <strain evidence="4 5">FC18</strain>
    </source>
</reference>
<keyword evidence="5" id="KW-1185">Reference proteome</keyword>
<proteinExistence type="predicted"/>
<evidence type="ECO:0000256" key="2">
    <source>
        <dbReference type="SAM" id="MobiDB-lite"/>
    </source>
</evidence>
<dbReference type="PROSITE" id="PS51352">
    <property type="entry name" value="THIOREDOXIN_2"/>
    <property type="match status" value="1"/>
</dbReference>
<dbReference type="SUPFAM" id="SSF52833">
    <property type="entry name" value="Thioredoxin-like"/>
    <property type="match status" value="1"/>
</dbReference>
<gene>
    <name evidence="4" type="ORF">MFFC18_09610</name>
</gene>
<dbReference type="InterPro" id="IPR036249">
    <property type="entry name" value="Thioredoxin-like_sf"/>
</dbReference>
<dbReference type="PANTHER" id="PTHR15337">
    <property type="entry name" value="ANTERIOR GRADIENT PROTEIN-RELATED"/>
    <property type="match status" value="1"/>
</dbReference>
<dbReference type="KEGG" id="mff:MFFC18_09610"/>
<feature type="region of interest" description="Disordered" evidence="2">
    <location>
        <begin position="277"/>
        <end position="352"/>
    </location>
</feature>
<dbReference type="STRING" id="980251.GCA_001642875_01979"/>
<dbReference type="Proteomes" id="UP000322214">
    <property type="component" value="Chromosome"/>
</dbReference>